<feature type="coiled-coil region" evidence="1">
    <location>
        <begin position="58"/>
        <end position="92"/>
    </location>
</feature>
<organism evidence="2 3">
    <name type="scientific">Algoriphagus aestuariicola</name>
    <dbReference type="NCBI Taxonomy" id="1852016"/>
    <lineage>
        <taxon>Bacteria</taxon>
        <taxon>Pseudomonadati</taxon>
        <taxon>Bacteroidota</taxon>
        <taxon>Cytophagia</taxon>
        <taxon>Cytophagales</taxon>
        <taxon>Cyclobacteriaceae</taxon>
        <taxon>Algoriphagus</taxon>
    </lineage>
</organism>
<name>A0ABS3BPA9_9BACT</name>
<evidence type="ECO:0000313" key="3">
    <source>
        <dbReference type="Proteomes" id="UP000664698"/>
    </source>
</evidence>
<dbReference type="Gene3D" id="1.10.10.60">
    <property type="entry name" value="Homeodomain-like"/>
    <property type="match status" value="1"/>
</dbReference>
<reference evidence="2 3" key="1">
    <citation type="submission" date="2021-03" db="EMBL/GenBank/DDBJ databases">
        <title>novel species isolated from a fishpond in China.</title>
        <authorList>
            <person name="Lu H."/>
            <person name="Cai Z."/>
        </authorList>
    </citation>
    <scope>NUCLEOTIDE SEQUENCE [LARGE SCALE GENOMIC DNA]</scope>
    <source>
        <strain evidence="2 3">JCM 31546</strain>
    </source>
</reference>
<dbReference type="EMBL" id="JAFKCW010000002">
    <property type="protein sequence ID" value="MBN7800872.1"/>
    <property type="molecule type" value="Genomic_DNA"/>
</dbReference>
<accession>A0ABS3BPA9</accession>
<dbReference type="Pfam" id="PF01527">
    <property type="entry name" value="HTH_Tnp_1"/>
    <property type="match status" value="1"/>
</dbReference>
<proteinExistence type="predicted"/>
<gene>
    <name evidence="2" type="ORF">J0A67_08370</name>
</gene>
<dbReference type="RefSeq" id="WP_206568861.1">
    <property type="nucleotide sequence ID" value="NZ_JAFKCW010000002.1"/>
</dbReference>
<dbReference type="InterPro" id="IPR009057">
    <property type="entry name" value="Homeodomain-like_sf"/>
</dbReference>
<evidence type="ECO:0000313" key="2">
    <source>
        <dbReference type="EMBL" id="MBN7800872.1"/>
    </source>
</evidence>
<keyword evidence="3" id="KW-1185">Reference proteome</keyword>
<dbReference type="Proteomes" id="UP000664698">
    <property type="component" value="Unassembled WGS sequence"/>
</dbReference>
<dbReference type="SUPFAM" id="SSF46689">
    <property type="entry name" value="Homeodomain-like"/>
    <property type="match status" value="1"/>
</dbReference>
<evidence type="ECO:0000256" key="1">
    <source>
        <dbReference type="SAM" id="Coils"/>
    </source>
</evidence>
<dbReference type="InterPro" id="IPR002514">
    <property type="entry name" value="Transposase_8"/>
</dbReference>
<sequence length="126" mass="14452">MTKAGREIRRYSISFKKQVVEELENGSSIVFLQKKYGIGGADTIQNWVKSFGRYHLLNKTIRIETMDEKDRLKQLEAENRKLRDALADSIIANKCLETLIDVANQEYKTDLKKNFGTGVLKKGRKG</sequence>
<protein>
    <submittedName>
        <fullName evidence="2">Transposase</fullName>
    </submittedName>
</protein>
<comment type="caution">
    <text evidence="2">The sequence shown here is derived from an EMBL/GenBank/DDBJ whole genome shotgun (WGS) entry which is preliminary data.</text>
</comment>
<keyword evidence="1" id="KW-0175">Coiled coil</keyword>